<dbReference type="PANTHER" id="PTHR45642:SF95">
    <property type="entry name" value="GDSL-LIKE LIPASE_ACYLHYDROLASE FAMILY PROTEIN, EXPRESSED"/>
    <property type="match status" value="1"/>
</dbReference>
<comment type="caution">
    <text evidence="3">The sequence shown here is derived from an EMBL/GenBank/DDBJ whole genome shotgun (WGS) entry which is preliminary data.</text>
</comment>
<evidence type="ECO:0000256" key="2">
    <source>
        <dbReference type="SAM" id="SignalP"/>
    </source>
</evidence>
<evidence type="ECO:0008006" key="5">
    <source>
        <dbReference type="Google" id="ProtNLM"/>
    </source>
</evidence>
<feature type="signal peptide" evidence="2">
    <location>
        <begin position="1"/>
        <end position="20"/>
    </location>
</feature>
<comment type="similarity">
    <text evidence="1">Belongs to the 'GDSL' lipolytic enzyme family.</text>
</comment>
<gene>
    <name evidence="3" type="ORF">KI387_037207</name>
</gene>
<proteinExistence type="inferred from homology"/>
<dbReference type="CDD" id="cd01837">
    <property type="entry name" value="SGNH_plant_lipase_like"/>
    <property type="match status" value="1"/>
</dbReference>
<keyword evidence="2" id="KW-0732">Signal</keyword>
<evidence type="ECO:0000256" key="1">
    <source>
        <dbReference type="ARBA" id="ARBA00008668"/>
    </source>
</evidence>
<accession>A0AA38FRY4</accession>
<dbReference type="GO" id="GO:0016788">
    <property type="term" value="F:hydrolase activity, acting on ester bonds"/>
    <property type="evidence" value="ECO:0007669"/>
    <property type="project" value="InterPro"/>
</dbReference>
<name>A0AA38FRY4_TAXCH</name>
<dbReference type="Proteomes" id="UP000824469">
    <property type="component" value="Unassembled WGS sequence"/>
</dbReference>
<feature type="non-terminal residue" evidence="3">
    <location>
        <position position="324"/>
    </location>
</feature>
<sequence>MYIPLLLCIAVACTGKGSEGASNVKVKAKVPALFTFGDSIVDPGNNDFITTNVKADHPPYGLNFVGNKSTGRCSNGRLSADFLAASLGVKQMVPPYLDPGLNAYDLLTGVSFASAGSGYDNLTARAVNVIPMWKQVELFKGYKKRVERLVGAKTASAIIGEALFVAVAGTNDFVQNYFYLPNRRKQFTVEQYQDYILKSLENIVESIYKVGARKIGVYGLPPTGCLPIQKTLLGQSKLKGCIEKYNRVAVSYNKKLIAVIPKIKARLPGIKLGYVDIYGIILDFVEYPTKYGFETSSRGCCGTGLLEIGMSCNSKTPVTCNDPS</sequence>
<evidence type="ECO:0000313" key="3">
    <source>
        <dbReference type="EMBL" id="KAH9309296.1"/>
    </source>
</evidence>
<evidence type="ECO:0000313" key="4">
    <source>
        <dbReference type="Proteomes" id="UP000824469"/>
    </source>
</evidence>
<reference evidence="3 4" key="1">
    <citation type="journal article" date="2021" name="Nat. Plants">
        <title>The Taxus genome provides insights into paclitaxel biosynthesis.</title>
        <authorList>
            <person name="Xiong X."/>
            <person name="Gou J."/>
            <person name="Liao Q."/>
            <person name="Li Y."/>
            <person name="Zhou Q."/>
            <person name="Bi G."/>
            <person name="Li C."/>
            <person name="Du R."/>
            <person name="Wang X."/>
            <person name="Sun T."/>
            <person name="Guo L."/>
            <person name="Liang H."/>
            <person name="Lu P."/>
            <person name="Wu Y."/>
            <person name="Zhang Z."/>
            <person name="Ro D.K."/>
            <person name="Shang Y."/>
            <person name="Huang S."/>
            <person name="Yan J."/>
        </authorList>
    </citation>
    <scope>NUCLEOTIDE SEQUENCE [LARGE SCALE GENOMIC DNA]</scope>
    <source>
        <strain evidence="3">Ta-2019</strain>
    </source>
</reference>
<dbReference type="InterPro" id="IPR035669">
    <property type="entry name" value="SGNH_plant_lipase-like"/>
</dbReference>
<dbReference type="InterPro" id="IPR050592">
    <property type="entry name" value="GDSL_lipolytic_enzyme"/>
</dbReference>
<dbReference type="PANTHER" id="PTHR45642">
    <property type="entry name" value="GDSL ESTERASE/LIPASE EXL3"/>
    <property type="match status" value="1"/>
</dbReference>
<feature type="chain" id="PRO_5041407223" description="GDSL esterase/lipase" evidence="2">
    <location>
        <begin position="21"/>
        <end position="324"/>
    </location>
</feature>
<protein>
    <recommendedName>
        <fullName evidence="5">GDSL esterase/lipase</fullName>
    </recommendedName>
</protein>
<keyword evidence="4" id="KW-1185">Reference proteome</keyword>
<dbReference type="InterPro" id="IPR036514">
    <property type="entry name" value="SGNH_hydro_sf"/>
</dbReference>
<dbReference type="EMBL" id="JAHRHJ020000007">
    <property type="protein sequence ID" value="KAH9309296.1"/>
    <property type="molecule type" value="Genomic_DNA"/>
</dbReference>
<organism evidence="3 4">
    <name type="scientific">Taxus chinensis</name>
    <name type="common">Chinese yew</name>
    <name type="synonym">Taxus wallichiana var. chinensis</name>
    <dbReference type="NCBI Taxonomy" id="29808"/>
    <lineage>
        <taxon>Eukaryota</taxon>
        <taxon>Viridiplantae</taxon>
        <taxon>Streptophyta</taxon>
        <taxon>Embryophyta</taxon>
        <taxon>Tracheophyta</taxon>
        <taxon>Spermatophyta</taxon>
        <taxon>Pinopsida</taxon>
        <taxon>Pinidae</taxon>
        <taxon>Conifers II</taxon>
        <taxon>Cupressales</taxon>
        <taxon>Taxaceae</taxon>
        <taxon>Taxus</taxon>
    </lineage>
</organism>
<dbReference type="InterPro" id="IPR001087">
    <property type="entry name" value="GDSL"/>
</dbReference>
<dbReference type="Gene3D" id="3.40.50.1110">
    <property type="entry name" value="SGNH hydrolase"/>
    <property type="match status" value="1"/>
</dbReference>
<dbReference type="AlphaFoldDB" id="A0AA38FRY4"/>
<dbReference type="Pfam" id="PF00657">
    <property type="entry name" value="Lipase_GDSL"/>
    <property type="match status" value="1"/>
</dbReference>